<name>A0A6C0C0A0_9ZZZZ</name>
<sequence length="29" mass="3185">MKKITAAYEILFPKPKPEAAPEDGVLAQQ</sequence>
<dbReference type="AlphaFoldDB" id="A0A6C0C0A0"/>
<organism evidence="1">
    <name type="scientific">viral metagenome</name>
    <dbReference type="NCBI Taxonomy" id="1070528"/>
    <lineage>
        <taxon>unclassified sequences</taxon>
        <taxon>metagenomes</taxon>
        <taxon>organismal metagenomes</taxon>
    </lineage>
</organism>
<dbReference type="EMBL" id="MN739304">
    <property type="protein sequence ID" value="QHS97800.1"/>
    <property type="molecule type" value="Genomic_DNA"/>
</dbReference>
<proteinExistence type="predicted"/>
<protein>
    <submittedName>
        <fullName evidence="1">Uncharacterized protein</fullName>
    </submittedName>
</protein>
<reference evidence="1" key="1">
    <citation type="journal article" date="2020" name="Nature">
        <title>Giant virus diversity and host interactions through global metagenomics.</title>
        <authorList>
            <person name="Schulz F."/>
            <person name="Roux S."/>
            <person name="Paez-Espino D."/>
            <person name="Jungbluth S."/>
            <person name="Walsh D.A."/>
            <person name="Denef V.J."/>
            <person name="McMahon K.D."/>
            <person name="Konstantinidis K.T."/>
            <person name="Eloe-Fadrosh E.A."/>
            <person name="Kyrpides N.C."/>
            <person name="Woyke T."/>
        </authorList>
    </citation>
    <scope>NUCLEOTIDE SEQUENCE</scope>
    <source>
        <strain evidence="1">GVMAG-M-3300020182-33</strain>
    </source>
</reference>
<evidence type="ECO:0000313" key="1">
    <source>
        <dbReference type="EMBL" id="QHS97800.1"/>
    </source>
</evidence>
<accession>A0A6C0C0A0</accession>